<evidence type="ECO:0000313" key="4">
    <source>
        <dbReference type="EMBL" id="CAI9263062.1"/>
    </source>
</evidence>
<dbReference type="AlphaFoldDB" id="A0AA35V4J6"/>
<proteinExistence type="predicted"/>
<accession>A0AA35V4J6</accession>
<organism evidence="2 6">
    <name type="scientific">Lactuca saligna</name>
    <name type="common">Willowleaf lettuce</name>
    <dbReference type="NCBI Taxonomy" id="75948"/>
    <lineage>
        <taxon>Eukaryota</taxon>
        <taxon>Viridiplantae</taxon>
        <taxon>Streptophyta</taxon>
        <taxon>Embryophyta</taxon>
        <taxon>Tracheophyta</taxon>
        <taxon>Spermatophyta</taxon>
        <taxon>Magnoliopsida</taxon>
        <taxon>eudicotyledons</taxon>
        <taxon>Gunneridae</taxon>
        <taxon>Pentapetalae</taxon>
        <taxon>asterids</taxon>
        <taxon>campanulids</taxon>
        <taxon>Asterales</taxon>
        <taxon>Asteraceae</taxon>
        <taxon>Cichorioideae</taxon>
        <taxon>Cichorieae</taxon>
        <taxon>Lactucinae</taxon>
        <taxon>Lactuca</taxon>
    </lineage>
</organism>
<evidence type="ECO:0000313" key="5">
    <source>
        <dbReference type="EMBL" id="CAI9265581.1"/>
    </source>
</evidence>
<dbReference type="EMBL" id="OX465086">
    <property type="protein sequence ID" value="CAI9261923.1"/>
    <property type="molecule type" value="Genomic_DNA"/>
</dbReference>
<evidence type="ECO:0000313" key="2">
    <source>
        <dbReference type="EMBL" id="CAI9261923.1"/>
    </source>
</evidence>
<dbReference type="EMBL" id="OX465086">
    <property type="protein sequence ID" value="CAI9262479.1"/>
    <property type="molecule type" value="Genomic_DNA"/>
</dbReference>
<dbReference type="EMBL" id="OX465086">
    <property type="protein sequence ID" value="CAI9263062.1"/>
    <property type="molecule type" value="Genomic_DNA"/>
</dbReference>
<feature type="region of interest" description="Disordered" evidence="1">
    <location>
        <begin position="1"/>
        <end position="20"/>
    </location>
</feature>
<evidence type="ECO:0000313" key="6">
    <source>
        <dbReference type="Proteomes" id="UP001177003"/>
    </source>
</evidence>
<gene>
    <name evidence="2" type="ORF">LSALG_LOCUS2697</name>
    <name evidence="3" type="ORF">LSALG_LOCUS3210</name>
    <name evidence="4" type="ORF">LSALG_LOCUS3764</name>
    <name evidence="5" type="ORF">LSALG_LOCUS6178</name>
</gene>
<dbReference type="Proteomes" id="UP001177003">
    <property type="component" value="Chromosome 0"/>
</dbReference>
<keyword evidence="6" id="KW-1185">Reference proteome</keyword>
<reference evidence="2" key="1">
    <citation type="submission" date="2023-04" db="EMBL/GenBank/DDBJ databases">
        <authorList>
            <person name="Vijverberg K."/>
            <person name="Xiong W."/>
            <person name="Schranz E."/>
        </authorList>
    </citation>
    <scope>NUCLEOTIDE SEQUENCE</scope>
</reference>
<evidence type="ECO:0000256" key="1">
    <source>
        <dbReference type="SAM" id="MobiDB-lite"/>
    </source>
</evidence>
<name>A0AA35V4J6_LACSI</name>
<sequence>MESAKHWELPGEELGTGTRRSENHLNGGIDCISSFVPHSNWGSKSTKFDDLLRERRSKSMLLKTLQDMSGRPPLIVYEQNTSPKASKGVIQMDQEKIRSVLDWEVPKKERAGSGGEAGCSKQFSFFYDKTAQEEGRATGRLQGERRDAISLEREASRACCRGDPVTVMNVEEWGIFLVTAPMFRRTNAAGGVQNRPAEDGRVHVVEPRAREALKKGGGDGRLYSESMSELDSAKMIIDAGSSDNIASTEMVGQLGLGKLKQDVWCEVVPMYYISYSEDREDFGWLRRKGVGIAFLDVVEESIECYALIAKPTSRAEDRWDAVALRDKG</sequence>
<evidence type="ECO:0000313" key="3">
    <source>
        <dbReference type="EMBL" id="CAI9262479.1"/>
    </source>
</evidence>
<protein>
    <submittedName>
        <fullName evidence="2">Uncharacterized protein</fullName>
    </submittedName>
</protein>
<dbReference type="EMBL" id="OX465086">
    <property type="protein sequence ID" value="CAI9265581.1"/>
    <property type="molecule type" value="Genomic_DNA"/>
</dbReference>